<dbReference type="InterPro" id="IPR014745">
    <property type="entry name" value="MHC_II_a/b_N"/>
</dbReference>
<dbReference type="InterPro" id="IPR036179">
    <property type="entry name" value="Ig-like_dom_sf"/>
</dbReference>
<dbReference type="InterPro" id="IPR007110">
    <property type="entry name" value="Ig-like_dom"/>
</dbReference>
<comment type="subcellular location">
    <subcellularLocation>
        <location evidence="1">Membrane</location>
        <topology evidence="1">Single-pass type I membrane protein</topology>
    </subcellularLocation>
</comment>
<dbReference type="GO" id="GO:0002250">
    <property type="term" value="P:adaptive immune response"/>
    <property type="evidence" value="ECO:0007669"/>
    <property type="project" value="UniProtKB-KW"/>
</dbReference>
<evidence type="ECO:0000256" key="6">
    <source>
        <dbReference type="ARBA" id="ARBA00023136"/>
    </source>
</evidence>
<name>A0A7L4BPN9_9CHAR</name>
<dbReference type="PROSITE" id="PS00290">
    <property type="entry name" value="IG_MHC"/>
    <property type="match status" value="1"/>
</dbReference>
<dbReference type="EMBL" id="VZZW01009750">
    <property type="protein sequence ID" value="NXW39491.1"/>
    <property type="molecule type" value="Genomic_DNA"/>
</dbReference>
<dbReference type="SUPFAM" id="SSF54452">
    <property type="entry name" value="MHC antigen-recognition domain"/>
    <property type="match status" value="1"/>
</dbReference>
<dbReference type="InterPro" id="IPR011162">
    <property type="entry name" value="MHC_I/II-like_Ag-recog"/>
</dbReference>
<comment type="caution">
    <text evidence="11">The sequence shown here is derived from an EMBL/GenBank/DDBJ whole genome shotgun (WGS) entry which is preliminary data.</text>
</comment>
<keyword evidence="12" id="KW-1185">Reference proteome</keyword>
<keyword evidence="4 9" id="KW-1133">Transmembrane helix</keyword>
<evidence type="ECO:0000313" key="12">
    <source>
        <dbReference type="Proteomes" id="UP000556165"/>
    </source>
</evidence>
<evidence type="ECO:0000256" key="4">
    <source>
        <dbReference type="ARBA" id="ARBA00022989"/>
    </source>
</evidence>
<feature type="non-terminal residue" evidence="11">
    <location>
        <position position="1"/>
    </location>
</feature>
<dbReference type="PANTHER" id="PTHR19944">
    <property type="entry name" value="MHC CLASS II-RELATED"/>
    <property type="match status" value="1"/>
</dbReference>
<evidence type="ECO:0000256" key="7">
    <source>
        <dbReference type="ARBA" id="ARBA00023180"/>
    </source>
</evidence>
<feature type="domain" description="Ig-like" evidence="10">
    <location>
        <begin position="112"/>
        <end position="205"/>
    </location>
</feature>
<evidence type="ECO:0000256" key="5">
    <source>
        <dbReference type="ARBA" id="ARBA00023130"/>
    </source>
</evidence>
<dbReference type="GO" id="GO:0042613">
    <property type="term" value="C:MHC class II protein complex"/>
    <property type="evidence" value="ECO:0007669"/>
    <property type="project" value="UniProtKB-KW"/>
</dbReference>
<keyword evidence="3" id="KW-0391">Immunity</keyword>
<dbReference type="InterPro" id="IPR050160">
    <property type="entry name" value="MHC/Immunoglobulin"/>
</dbReference>
<evidence type="ECO:0000256" key="2">
    <source>
        <dbReference type="ARBA" id="ARBA00022692"/>
    </source>
</evidence>
<dbReference type="SUPFAM" id="SSF48726">
    <property type="entry name" value="Immunoglobulin"/>
    <property type="match status" value="1"/>
</dbReference>
<accession>A0A7L4BPN9</accession>
<feature type="non-terminal residue" evidence="11">
    <location>
        <position position="259"/>
    </location>
</feature>
<dbReference type="Pfam" id="PF07654">
    <property type="entry name" value="C1-set"/>
    <property type="match status" value="1"/>
</dbReference>
<dbReference type="CDD" id="cd21002">
    <property type="entry name" value="IgC1_MHC_II_beta_HLA-DM"/>
    <property type="match status" value="1"/>
</dbReference>
<dbReference type="InterPro" id="IPR013783">
    <property type="entry name" value="Ig-like_fold"/>
</dbReference>
<dbReference type="PROSITE" id="PS50835">
    <property type="entry name" value="IG_LIKE"/>
    <property type="match status" value="1"/>
</dbReference>
<evidence type="ECO:0000256" key="9">
    <source>
        <dbReference type="SAM" id="Phobius"/>
    </source>
</evidence>
<protein>
    <submittedName>
        <fullName evidence="11">DMB protein</fullName>
    </submittedName>
</protein>
<feature type="transmembrane region" description="Helical" evidence="9">
    <location>
        <begin position="216"/>
        <end position="235"/>
    </location>
</feature>
<evidence type="ECO:0000256" key="1">
    <source>
        <dbReference type="ARBA" id="ARBA00004479"/>
    </source>
</evidence>
<organism evidence="11 12">
    <name type="scientific">Phaetusa simplex</name>
    <name type="common">large-billed tern</name>
    <dbReference type="NCBI Taxonomy" id="297813"/>
    <lineage>
        <taxon>Eukaryota</taxon>
        <taxon>Metazoa</taxon>
        <taxon>Chordata</taxon>
        <taxon>Craniata</taxon>
        <taxon>Vertebrata</taxon>
        <taxon>Euteleostomi</taxon>
        <taxon>Archelosauria</taxon>
        <taxon>Archosauria</taxon>
        <taxon>Dinosauria</taxon>
        <taxon>Saurischia</taxon>
        <taxon>Theropoda</taxon>
        <taxon>Coelurosauria</taxon>
        <taxon>Aves</taxon>
        <taxon>Neognathae</taxon>
        <taxon>Neoaves</taxon>
        <taxon>Charadriiformes</taxon>
        <taxon>Laridae</taxon>
        <taxon>Phaetusa</taxon>
    </lineage>
</organism>
<dbReference type="PANTHER" id="PTHR19944:SF65">
    <property type="entry name" value="HLA CLASS II HISTOCOMPATIBILITY ANTIGEN, DM BETA CHAIN"/>
    <property type="match status" value="1"/>
</dbReference>
<reference evidence="11 12" key="1">
    <citation type="submission" date="2019-09" db="EMBL/GenBank/DDBJ databases">
        <title>Bird 10,000 Genomes (B10K) Project - Family phase.</title>
        <authorList>
            <person name="Zhang G."/>
        </authorList>
    </citation>
    <scope>NUCLEOTIDE SEQUENCE [LARGE SCALE GENOMIC DNA]</scope>
    <source>
        <strain evidence="11">B10K-DU-009-16</strain>
        <tissue evidence="11">Muscle</tissue>
    </source>
</reference>
<sequence>RGTPGDATYPHVPLVGAFVMHVASSCPLAANGSVLDFDFSIVFNKNPLVCYDSAARRFVPCDWGLLHKVATRFATVLNNGSAWVERVEARRQACHQLAPHFWASTGLRQTRPQALIIPSKTSNARAPVVLTCHVWGFYPPEVTVIWLRNGDIVGPGDHPPISAIPNGDWTYQTQVTLMVAPVAGDTFTCSVQHASLGQPLLEDWSPGLSPALTLKVAAATVMMALGLGLFIAGVYQYRARPPAPGYTPLPGDNYPAGNV</sequence>
<keyword evidence="6 9" id="KW-0472">Membrane</keyword>
<dbReference type="GO" id="GO:0002504">
    <property type="term" value="P:antigen processing and presentation of peptide or polysaccharide antigen via MHC class II"/>
    <property type="evidence" value="ECO:0007669"/>
    <property type="project" value="UniProtKB-KW"/>
</dbReference>
<proteinExistence type="predicted"/>
<evidence type="ECO:0000259" key="10">
    <source>
        <dbReference type="PROSITE" id="PS50835"/>
    </source>
</evidence>
<evidence type="ECO:0000256" key="3">
    <source>
        <dbReference type="ARBA" id="ARBA00022859"/>
    </source>
</evidence>
<keyword evidence="2 9" id="KW-0812">Transmembrane</keyword>
<dbReference type="SMART" id="SM00407">
    <property type="entry name" value="IGc1"/>
    <property type="match status" value="1"/>
</dbReference>
<dbReference type="Gene3D" id="3.10.320.10">
    <property type="entry name" value="Class II Histocompatibility Antigen, M Beta Chain, Chain B, domain 1"/>
    <property type="match status" value="1"/>
</dbReference>
<evidence type="ECO:0000313" key="11">
    <source>
        <dbReference type="EMBL" id="NXW39491.1"/>
    </source>
</evidence>
<dbReference type="AlphaFoldDB" id="A0A7L4BPN9"/>
<evidence type="ECO:0000256" key="8">
    <source>
        <dbReference type="ARBA" id="ARBA00023182"/>
    </source>
</evidence>
<gene>
    <name evidence="11" type="primary">Hladmb</name>
    <name evidence="11" type="ORF">PHASIM_R01347</name>
</gene>
<dbReference type="Proteomes" id="UP000556165">
    <property type="component" value="Unassembled WGS sequence"/>
</dbReference>
<dbReference type="InterPro" id="IPR003597">
    <property type="entry name" value="Ig_C1-set"/>
</dbReference>
<keyword evidence="8" id="KW-0491">MHC II</keyword>
<keyword evidence="7" id="KW-0325">Glycoprotein</keyword>
<dbReference type="Gene3D" id="2.60.40.10">
    <property type="entry name" value="Immunoglobulins"/>
    <property type="match status" value="1"/>
</dbReference>
<keyword evidence="5" id="KW-1064">Adaptive immunity</keyword>
<dbReference type="InterPro" id="IPR003006">
    <property type="entry name" value="Ig/MHC_CS"/>
</dbReference>